<dbReference type="PIRSF" id="PIRSF003113">
    <property type="entry name" value="BolA"/>
    <property type="match status" value="1"/>
</dbReference>
<comment type="similarity">
    <text evidence="1">Belongs to the BolA/IbaG family.</text>
</comment>
<evidence type="ECO:0000256" key="1">
    <source>
        <dbReference type="RuleBase" id="RU003860"/>
    </source>
</evidence>
<dbReference type="Pfam" id="PF01722">
    <property type="entry name" value="BolA"/>
    <property type="match status" value="1"/>
</dbReference>
<dbReference type="EMBL" id="BMLX01000001">
    <property type="protein sequence ID" value="GGP19557.1"/>
    <property type="molecule type" value="Genomic_DNA"/>
</dbReference>
<name>A0ABQ2P7H0_9NEIS</name>
<organism evidence="2 3">
    <name type="scientific">Silvimonas iriomotensis</name>
    <dbReference type="NCBI Taxonomy" id="449662"/>
    <lineage>
        <taxon>Bacteria</taxon>
        <taxon>Pseudomonadati</taxon>
        <taxon>Pseudomonadota</taxon>
        <taxon>Betaproteobacteria</taxon>
        <taxon>Neisseriales</taxon>
        <taxon>Chitinibacteraceae</taxon>
        <taxon>Silvimonas</taxon>
    </lineage>
</organism>
<dbReference type="InterPro" id="IPR036065">
    <property type="entry name" value="BolA-like_sf"/>
</dbReference>
<dbReference type="Proteomes" id="UP000637267">
    <property type="component" value="Unassembled WGS sequence"/>
</dbReference>
<dbReference type="Gene3D" id="3.30.300.90">
    <property type="entry name" value="BolA-like"/>
    <property type="match status" value="1"/>
</dbReference>
<dbReference type="InterPro" id="IPR002634">
    <property type="entry name" value="BolA"/>
</dbReference>
<comment type="caution">
    <text evidence="2">The sequence shown here is derived from an EMBL/GenBank/DDBJ whole genome shotgun (WGS) entry which is preliminary data.</text>
</comment>
<sequence length="88" mass="9307">MMNTLQDELQQRLAALEPETLIVHDDSAAHAGHAGSGGGGHFEVTIVAQAFAGLGKVARHRKVYALVADLMPARVHALSIKALTPDEL</sequence>
<dbReference type="PANTHER" id="PTHR46230:SF7">
    <property type="entry name" value="BOLA-LIKE PROTEIN 1"/>
    <property type="match status" value="1"/>
</dbReference>
<keyword evidence="3" id="KW-1185">Reference proteome</keyword>
<dbReference type="RefSeq" id="WP_229708756.1">
    <property type="nucleotide sequence ID" value="NZ_BMLX01000001.1"/>
</dbReference>
<evidence type="ECO:0000313" key="2">
    <source>
        <dbReference type="EMBL" id="GGP19557.1"/>
    </source>
</evidence>
<dbReference type="PANTHER" id="PTHR46230">
    <property type="match status" value="1"/>
</dbReference>
<reference evidence="3" key="1">
    <citation type="journal article" date="2019" name="Int. J. Syst. Evol. Microbiol.">
        <title>The Global Catalogue of Microorganisms (GCM) 10K type strain sequencing project: providing services to taxonomists for standard genome sequencing and annotation.</title>
        <authorList>
            <consortium name="The Broad Institute Genomics Platform"/>
            <consortium name="The Broad Institute Genome Sequencing Center for Infectious Disease"/>
            <person name="Wu L."/>
            <person name="Ma J."/>
        </authorList>
    </citation>
    <scope>NUCLEOTIDE SEQUENCE [LARGE SCALE GENOMIC DNA]</scope>
    <source>
        <strain evidence="3">CGMCC 1.8859</strain>
    </source>
</reference>
<accession>A0ABQ2P7H0</accession>
<protein>
    <submittedName>
        <fullName evidence="2">BolA family transcriptional regulator</fullName>
    </submittedName>
</protein>
<gene>
    <name evidence="2" type="ORF">GCM10010970_11200</name>
</gene>
<evidence type="ECO:0000313" key="3">
    <source>
        <dbReference type="Proteomes" id="UP000637267"/>
    </source>
</evidence>
<dbReference type="SUPFAM" id="SSF82657">
    <property type="entry name" value="BolA-like"/>
    <property type="match status" value="1"/>
</dbReference>
<proteinExistence type="inferred from homology"/>